<proteinExistence type="inferred from homology"/>
<gene>
    <name evidence="7" type="ORF">AB204_16525</name>
</gene>
<protein>
    <submittedName>
        <fullName evidence="7">AMP-dependent synthetase</fullName>
    </submittedName>
</protein>
<reference evidence="7 8" key="1">
    <citation type="submission" date="2015-06" db="EMBL/GenBank/DDBJ databases">
        <title>Draft Whole-Genome Sequence of the Entomopathogenic Bacterium Xenorhabdus khoisanae.</title>
        <authorList>
            <person name="Naidoo S."/>
            <person name="Featherston J."/>
            <person name="Gray V.M."/>
        </authorList>
    </citation>
    <scope>NUCLEOTIDE SEQUENCE [LARGE SCALE GENOMIC DNA]</scope>
    <source>
        <strain evidence="7 8">MCB</strain>
    </source>
</reference>
<feature type="domain" description="AMP-binding enzyme C-terminal" evidence="6">
    <location>
        <begin position="449"/>
        <end position="523"/>
    </location>
</feature>
<accession>A0A0J5FP30</accession>
<dbReference type="GO" id="GO:0006631">
    <property type="term" value="P:fatty acid metabolic process"/>
    <property type="evidence" value="ECO:0007669"/>
    <property type="project" value="UniProtKB-KW"/>
</dbReference>
<comment type="similarity">
    <text evidence="1">Belongs to the ATP-dependent AMP-binding enzyme family.</text>
</comment>
<feature type="domain" description="AMP-dependent synthetase/ligase" evidence="5">
    <location>
        <begin position="26"/>
        <end position="397"/>
    </location>
</feature>
<dbReference type="Pfam" id="PF13193">
    <property type="entry name" value="AMP-binding_C"/>
    <property type="match status" value="1"/>
</dbReference>
<dbReference type="InterPro" id="IPR025110">
    <property type="entry name" value="AMP-bd_C"/>
</dbReference>
<dbReference type="Gene3D" id="3.30.300.30">
    <property type="match status" value="1"/>
</dbReference>
<evidence type="ECO:0000313" key="8">
    <source>
        <dbReference type="Proteomes" id="UP000036277"/>
    </source>
</evidence>
<dbReference type="PANTHER" id="PTHR43859:SF4">
    <property type="entry name" value="BUTANOATE--COA LIGASE AAE1-RELATED"/>
    <property type="match status" value="1"/>
</dbReference>
<dbReference type="GO" id="GO:0016874">
    <property type="term" value="F:ligase activity"/>
    <property type="evidence" value="ECO:0007669"/>
    <property type="project" value="UniProtKB-KW"/>
</dbReference>
<keyword evidence="3" id="KW-0276">Fatty acid metabolism</keyword>
<organism evidence="7 8">
    <name type="scientific">Xenorhabdus khoisanae</name>
    <dbReference type="NCBI Taxonomy" id="880157"/>
    <lineage>
        <taxon>Bacteria</taxon>
        <taxon>Pseudomonadati</taxon>
        <taxon>Pseudomonadota</taxon>
        <taxon>Gammaproteobacteria</taxon>
        <taxon>Enterobacterales</taxon>
        <taxon>Morganellaceae</taxon>
        <taxon>Xenorhabdus</taxon>
    </lineage>
</organism>
<evidence type="ECO:0000259" key="6">
    <source>
        <dbReference type="Pfam" id="PF13193"/>
    </source>
</evidence>
<keyword evidence="8" id="KW-1185">Reference proteome</keyword>
<dbReference type="Proteomes" id="UP000036277">
    <property type="component" value="Unassembled WGS sequence"/>
</dbReference>
<dbReference type="Pfam" id="PF00501">
    <property type="entry name" value="AMP-binding"/>
    <property type="match status" value="1"/>
</dbReference>
<evidence type="ECO:0000256" key="2">
    <source>
        <dbReference type="ARBA" id="ARBA00022598"/>
    </source>
</evidence>
<evidence type="ECO:0000313" key="7">
    <source>
        <dbReference type="EMBL" id="KMJ44023.1"/>
    </source>
</evidence>
<dbReference type="STRING" id="880157.AB204_16525"/>
<evidence type="ECO:0000256" key="3">
    <source>
        <dbReference type="ARBA" id="ARBA00022832"/>
    </source>
</evidence>
<keyword evidence="2" id="KW-0436">Ligase</keyword>
<dbReference type="PANTHER" id="PTHR43859">
    <property type="entry name" value="ACYL-ACTIVATING ENZYME"/>
    <property type="match status" value="1"/>
</dbReference>
<dbReference type="EMBL" id="LFCV01000128">
    <property type="protein sequence ID" value="KMJ44023.1"/>
    <property type="molecule type" value="Genomic_DNA"/>
</dbReference>
<evidence type="ECO:0000256" key="1">
    <source>
        <dbReference type="ARBA" id="ARBA00006432"/>
    </source>
</evidence>
<dbReference type="Gene3D" id="3.40.50.12780">
    <property type="entry name" value="N-terminal domain of ligase-like"/>
    <property type="match status" value="1"/>
</dbReference>
<keyword evidence="4" id="KW-0443">Lipid metabolism</keyword>
<comment type="caution">
    <text evidence="7">The sequence shown here is derived from an EMBL/GenBank/DDBJ whole genome shotgun (WGS) entry which is preliminary data.</text>
</comment>
<sequence length="535" mass="59520">MTLDNSFLNKYDGTALSPILFLKRAVLSGGDDIAVIDGKHRWTWRQYANRCERIAISLQQMGVSKESVVSALLPNTHELLELHFAIPLAGGILNALSTRTDAATLNFIFEKLGPKILFIDKSYISLLDNVTFNSQIKIIIVDTNNSTTSIYTTEYEFIPYESLITENISKTLSFTQIDEQEAISINSTSGTSGQPKLVVYSHRGAYLNAISNILDWDMPKRSVFLWTLPMFHCNGWCFPWAIAARAGTHVCMKKFDAEEVITLMQENNVTHYCGAPIVHYSLGKAAQKYGKHFGGRVYALIAGAPPTEMVFSLLDSIGITATHVYGLTETYGPVVICENKPEWEDLPRSEMILKKMRQGIVSNLQGQVSVIDENNGLEVPFDGKSIGEIAIRGNIVASYDPARHVTPETTSQWFYTGDLAVVDPDGYIKIIDRKKDIIISGGENISSLELENALSSYPGISAAAVVAKPDPYWGEVPHAFIELDENSSVMEQELNDYICTVVARYKRPKGYTFLTLPRNANGKIMKNLLREHVKN</sequence>
<evidence type="ECO:0000259" key="5">
    <source>
        <dbReference type="Pfam" id="PF00501"/>
    </source>
</evidence>
<dbReference type="SUPFAM" id="SSF56801">
    <property type="entry name" value="Acetyl-CoA synthetase-like"/>
    <property type="match status" value="1"/>
</dbReference>
<dbReference type="PATRIC" id="fig|880157.4.peg.3537"/>
<dbReference type="OrthoDB" id="9803968at2"/>
<dbReference type="RefSeq" id="WP_047964462.1">
    <property type="nucleotide sequence ID" value="NZ_CAWMBG010000128.1"/>
</dbReference>
<dbReference type="InterPro" id="IPR045851">
    <property type="entry name" value="AMP-bd_C_sf"/>
</dbReference>
<dbReference type="AlphaFoldDB" id="A0A0J5FP30"/>
<dbReference type="InterPro" id="IPR000873">
    <property type="entry name" value="AMP-dep_synth/lig_dom"/>
</dbReference>
<name>A0A0J5FP30_9GAMM</name>
<evidence type="ECO:0000256" key="4">
    <source>
        <dbReference type="ARBA" id="ARBA00023098"/>
    </source>
</evidence>
<dbReference type="InterPro" id="IPR042099">
    <property type="entry name" value="ANL_N_sf"/>
</dbReference>